<proteinExistence type="inferred from homology"/>
<dbReference type="InterPro" id="IPR044641">
    <property type="entry name" value="Lsm7/SmG-like"/>
</dbReference>
<keyword evidence="2 4" id="KW-0687">Ribonucleoprotein</keyword>
<dbReference type="Pfam" id="PF01423">
    <property type="entry name" value="LSM"/>
    <property type="match status" value="1"/>
</dbReference>
<sequence length="175" mass="19526">MSFCFVILFLLYLGGAKLDQFFAIEFMSGLYVQSLHISSVKLNANRLVIGTLRGFDQFMNLVINNTVDVSGNYNTHNGMVFIRGNRVVMIEALELISKSQHNCGGQSYLFPAFPSSYVVLVAMQTSTQVGLANSASPRFNDGFIYCLLSANIDNKSFLLLFYIVVALRPCLVRHM</sequence>
<dbReference type="InterPro" id="IPR047575">
    <property type="entry name" value="Sm"/>
</dbReference>
<comment type="similarity">
    <text evidence="1">Belongs to the snRNP Sm proteins family.</text>
</comment>
<dbReference type="EMBL" id="CM007647">
    <property type="protein sequence ID" value="ONL96718.1"/>
    <property type="molecule type" value="Genomic_DNA"/>
</dbReference>
<evidence type="ECO:0000259" key="3">
    <source>
        <dbReference type="PROSITE" id="PS52002"/>
    </source>
</evidence>
<dbReference type="AlphaFoldDB" id="A0A1D6JYJ3"/>
<reference evidence="4" key="1">
    <citation type="submission" date="2015-12" db="EMBL/GenBank/DDBJ databases">
        <title>Update maize B73 reference genome by single molecule sequencing technologies.</title>
        <authorList>
            <consortium name="Maize Genome Sequencing Project"/>
            <person name="Ware D."/>
        </authorList>
    </citation>
    <scope>NUCLEOTIDE SEQUENCE [LARGE SCALE GENOMIC DNA]</scope>
    <source>
        <tissue evidence="4">Seedling</tissue>
    </source>
</reference>
<accession>A0A1D6JYJ3</accession>
<dbReference type="Gene3D" id="2.30.30.100">
    <property type="match status" value="1"/>
</dbReference>
<protein>
    <submittedName>
        <fullName evidence="4">Putative small nuclear ribonucleoprotein G</fullName>
    </submittedName>
</protein>
<evidence type="ECO:0000256" key="2">
    <source>
        <dbReference type="ARBA" id="ARBA00023274"/>
    </source>
</evidence>
<dbReference type="GO" id="GO:1990904">
    <property type="term" value="C:ribonucleoprotein complex"/>
    <property type="evidence" value="ECO:0007669"/>
    <property type="project" value="UniProtKB-KW"/>
</dbReference>
<dbReference type="InterPro" id="IPR010920">
    <property type="entry name" value="LSM_dom_sf"/>
</dbReference>
<evidence type="ECO:0000256" key="1">
    <source>
        <dbReference type="ARBA" id="ARBA00006850"/>
    </source>
</evidence>
<dbReference type="SMR" id="A0A1D6JYJ3"/>
<dbReference type="PROSITE" id="PS52002">
    <property type="entry name" value="SM"/>
    <property type="match status" value="1"/>
</dbReference>
<organism evidence="4">
    <name type="scientific">Zea mays</name>
    <name type="common">Maize</name>
    <dbReference type="NCBI Taxonomy" id="4577"/>
    <lineage>
        <taxon>Eukaryota</taxon>
        <taxon>Viridiplantae</taxon>
        <taxon>Streptophyta</taxon>
        <taxon>Embryophyta</taxon>
        <taxon>Tracheophyta</taxon>
        <taxon>Spermatophyta</taxon>
        <taxon>Magnoliopsida</taxon>
        <taxon>Liliopsida</taxon>
        <taxon>Poales</taxon>
        <taxon>Poaceae</taxon>
        <taxon>PACMAD clade</taxon>
        <taxon>Panicoideae</taxon>
        <taxon>Andropogonodae</taxon>
        <taxon>Andropogoneae</taxon>
        <taxon>Tripsacinae</taxon>
        <taxon>Zea</taxon>
    </lineage>
</organism>
<dbReference type="PANTHER" id="PTHR10553:SF27">
    <property type="entry name" value="SMALL NUCLEAR RIBONUCLEOPROTEIN G"/>
    <property type="match status" value="1"/>
</dbReference>
<dbReference type="ExpressionAtlas" id="A0A1D6JYJ3">
    <property type="expression patterns" value="baseline"/>
</dbReference>
<dbReference type="PANTHER" id="PTHR10553">
    <property type="entry name" value="SMALL NUCLEAR RIBONUCLEOPROTEIN"/>
    <property type="match status" value="1"/>
</dbReference>
<dbReference type="GO" id="GO:0003723">
    <property type="term" value="F:RNA binding"/>
    <property type="evidence" value="ECO:0007669"/>
    <property type="project" value="InterPro"/>
</dbReference>
<dbReference type="STRING" id="4577.A0A1D6JYJ3"/>
<dbReference type="InterPro" id="IPR001163">
    <property type="entry name" value="Sm_dom_euk/arc"/>
</dbReference>
<feature type="domain" description="Sm" evidence="3">
    <location>
        <begin position="25"/>
        <end position="96"/>
    </location>
</feature>
<evidence type="ECO:0000313" key="4">
    <source>
        <dbReference type="EMBL" id="ONL96718.1"/>
    </source>
</evidence>
<name>A0A1D6JYJ3_MAIZE</name>
<dbReference type="SMART" id="SM00651">
    <property type="entry name" value="Sm"/>
    <property type="match status" value="1"/>
</dbReference>
<dbReference type="SUPFAM" id="SSF50182">
    <property type="entry name" value="Sm-like ribonucleoproteins"/>
    <property type="match status" value="1"/>
</dbReference>
<gene>
    <name evidence="4" type="ORF">ZEAMMB73_Zm00001d028673</name>
</gene>
<dbReference type="InParanoid" id="A0A1D6JYJ3"/>